<dbReference type="InterPro" id="IPR015943">
    <property type="entry name" value="WD40/YVTN_repeat-like_dom_sf"/>
</dbReference>
<protein>
    <submittedName>
        <fullName evidence="4">Predicted protein</fullName>
    </submittedName>
</protein>
<dbReference type="SUPFAM" id="SSF50978">
    <property type="entry name" value="WD40 repeat-like"/>
    <property type="match status" value="1"/>
</dbReference>
<gene>
    <name evidence="4" type="ORF">MICPUCDRAFT_20524</name>
</gene>
<dbReference type="KEGG" id="mpp:MICPUCDRAFT_20524"/>
<dbReference type="EMBL" id="GG663744">
    <property type="protein sequence ID" value="EEH54450.1"/>
    <property type="molecule type" value="Genomic_DNA"/>
</dbReference>
<dbReference type="InterPro" id="IPR050630">
    <property type="entry name" value="WD_repeat_EMAP"/>
</dbReference>
<dbReference type="InterPro" id="IPR055442">
    <property type="entry name" value="Beta-prop_EML-like_2nd"/>
</dbReference>
<sequence>WATWTNRIGFPVMGVWEDGSDGTDVNAGANGLDGAGYCVTADDFGKVKLFNYPCVFNDAPYREYKGHASHTMCARFSSDDARLFSAGGRDRAVLQFKARSRLHRSPYDRVGVVNAVPRGLSLPAHLYAPPPRFQSRHTATPAFQLRF</sequence>
<reference evidence="4 5" key="1">
    <citation type="journal article" date="2009" name="Science">
        <title>Green evolution and dynamic adaptations revealed by genomes of the marine picoeukaryotes Micromonas.</title>
        <authorList>
            <person name="Worden A.Z."/>
            <person name="Lee J.H."/>
            <person name="Mock T."/>
            <person name="Rouze P."/>
            <person name="Simmons M.P."/>
            <person name="Aerts A.L."/>
            <person name="Allen A.E."/>
            <person name="Cuvelier M.L."/>
            <person name="Derelle E."/>
            <person name="Everett M.V."/>
            <person name="Foulon E."/>
            <person name="Grimwood J."/>
            <person name="Gundlach H."/>
            <person name="Henrissat B."/>
            <person name="Napoli C."/>
            <person name="McDonald S.M."/>
            <person name="Parker M.S."/>
            <person name="Rombauts S."/>
            <person name="Salamov A."/>
            <person name="Von Dassow P."/>
            <person name="Badger J.H."/>
            <person name="Coutinho P.M."/>
            <person name="Demir E."/>
            <person name="Dubchak I."/>
            <person name="Gentemann C."/>
            <person name="Eikrem W."/>
            <person name="Gready J.E."/>
            <person name="John U."/>
            <person name="Lanier W."/>
            <person name="Lindquist E.A."/>
            <person name="Lucas S."/>
            <person name="Mayer K.F."/>
            <person name="Moreau H."/>
            <person name="Not F."/>
            <person name="Otillar R."/>
            <person name="Panaud O."/>
            <person name="Pangilinan J."/>
            <person name="Paulsen I."/>
            <person name="Piegu B."/>
            <person name="Poliakov A."/>
            <person name="Robbens S."/>
            <person name="Schmutz J."/>
            <person name="Toulza E."/>
            <person name="Wyss T."/>
            <person name="Zelensky A."/>
            <person name="Zhou K."/>
            <person name="Armbrust E.V."/>
            <person name="Bhattacharya D."/>
            <person name="Goodenough U.W."/>
            <person name="Van de Peer Y."/>
            <person name="Grigoriev I.V."/>
        </authorList>
    </citation>
    <scope>NUCLEOTIDE SEQUENCE [LARGE SCALE GENOMIC DNA]</scope>
    <source>
        <strain evidence="4 5">CCMP1545</strain>
    </source>
</reference>
<dbReference type="AlphaFoldDB" id="C1N1H6"/>
<dbReference type="Proteomes" id="UP000001876">
    <property type="component" value="Unassembled WGS sequence"/>
</dbReference>
<proteinExistence type="predicted"/>
<dbReference type="eggNOG" id="KOG2106">
    <property type="taxonomic scope" value="Eukaryota"/>
</dbReference>
<dbReference type="STRING" id="564608.C1N1H6"/>
<feature type="non-terminal residue" evidence="4">
    <location>
        <position position="1"/>
    </location>
</feature>
<dbReference type="GO" id="GO:0008017">
    <property type="term" value="F:microtubule binding"/>
    <property type="evidence" value="ECO:0007669"/>
    <property type="project" value="TreeGrafter"/>
</dbReference>
<evidence type="ECO:0000313" key="4">
    <source>
        <dbReference type="EMBL" id="EEH54450.1"/>
    </source>
</evidence>
<dbReference type="GeneID" id="9687003"/>
<name>C1N1H6_MICPC</name>
<organism evidence="5">
    <name type="scientific">Micromonas pusilla (strain CCMP1545)</name>
    <name type="common">Picoplanktonic green alga</name>
    <dbReference type="NCBI Taxonomy" id="564608"/>
    <lineage>
        <taxon>Eukaryota</taxon>
        <taxon>Viridiplantae</taxon>
        <taxon>Chlorophyta</taxon>
        <taxon>Mamiellophyceae</taxon>
        <taxon>Mamiellales</taxon>
        <taxon>Mamiellaceae</taxon>
        <taxon>Micromonas</taxon>
    </lineage>
</organism>
<dbReference type="OrthoDB" id="47802at2759"/>
<dbReference type="PANTHER" id="PTHR13720:SF33">
    <property type="entry name" value="HELP DOMAIN-CONTAINING PROTEIN"/>
    <property type="match status" value="1"/>
</dbReference>
<dbReference type="InterPro" id="IPR036322">
    <property type="entry name" value="WD40_repeat_dom_sf"/>
</dbReference>
<evidence type="ECO:0000256" key="2">
    <source>
        <dbReference type="ARBA" id="ARBA00022737"/>
    </source>
</evidence>
<dbReference type="PANTHER" id="PTHR13720">
    <property type="entry name" value="WD-40 REPEAT PROTEIN"/>
    <property type="match status" value="1"/>
</dbReference>
<evidence type="ECO:0000313" key="5">
    <source>
        <dbReference type="Proteomes" id="UP000001876"/>
    </source>
</evidence>
<feature type="domain" description="EML-like second beta-propeller" evidence="3">
    <location>
        <begin position="1"/>
        <end position="97"/>
    </location>
</feature>
<keyword evidence="5" id="KW-1185">Reference proteome</keyword>
<keyword evidence="2" id="KW-0677">Repeat</keyword>
<evidence type="ECO:0000256" key="1">
    <source>
        <dbReference type="ARBA" id="ARBA00022574"/>
    </source>
</evidence>
<evidence type="ECO:0000259" key="3">
    <source>
        <dbReference type="Pfam" id="PF23414"/>
    </source>
</evidence>
<dbReference type="Gene3D" id="2.130.10.10">
    <property type="entry name" value="YVTN repeat-like/Quinoprotein amine dehydrogenase"/>
    <property type="match status" value="1"/>
</dbReference>
<dbReference type="Pfam" id="PF23414">
    <property type="entry name" value="Beta-prop_EML_2"/>
    <property type="match status" value="1"/>
</dbReference>
<keyword evidence="1" id="KW-0853">WD repeat</keyword>
<dbReference type="RefSeq" id="XP_003061820.1">
    <property type="nucleotide sequence ID" value="XM_003061774.1"/>
</dbReference>
<accession>C1N1H6</accession>